<evidence type="ECO:0000313" key="1">
    <source>
        <dbReference type="EMBL" id="KAJ8629633.1"/>
    </source>
</evidence>
<evidence type="ECO:0000313" key="2">
    <source>
        <dbReference type="Proteomes" id="UP001234297"/>
    </source>
</evidence>
<dbReference type="EMBL" id="CM056815">
    <property type="protein sequence ID" value="KAJ8629633.1"/>
    <property type="molecule type" value="Genomic_DNA"/>
</dbReference>
<comment type="caution">
    <text evidence="1">The sequence shown here is derived from an EMBL/GenBank/DDBJ whole genome shotgun (WGS) entry which is preliminary data.</text>
</comment>
<accession>A0ACC2L8L2</accession>
<name>A0ACC2L8L2_PERAE</name>
<keyword evidence="2" id="KW-1185">Reference proteome</keyword>
<reference evidence="1 2" key="1">
    <citation type="journal article" date="2022" name="Hortic Res">
        <title>A haplotype resolved chromosomal level avocado genome allows analysis of novel avocado genes.</title>
        <authorList>
            <person name="Nath O."/>
            <person name="Fletcher S.J."/>
            <person name="Hayward A."/>
            <person name="Shaw L.M."/>
            <person name="Masouleh A.K."/>
            <person name="Furtado A."/>
            <person name="Henry R.J."/>
            <person name="Mitter N."/>
        </authorList>
    </citation>
    <scope>NUCLEOTIDE SEQUENCE [LARGE SCALE GENOMIC DNA]</scope>
    <source>
        <strain evidence="2">cv. Hass</strain>
    </source>
</reference>
<proteinExistence type="predicted"/>
<protein>
    <submittedName>
        <fullName evidence="1">Uncharacterized protein</fullName>
    </submittedName>
</protein>
<gene>
    <name evidence="1" type="ORF">MRB53_022956</name>
</gene>
<sequence>MIGTGILGYGSDCWDLSFHVLPGGGGHPGSAEAPLEGVPVEYWPRRKSEFEEDFLRVGTQIQLSHPELPLDKVVELATKTVSLENKISQEVQDLLLHKNYPLPTIGAIKEILCQKDGKDLSPRTLQGILRELKFLGVHCNSVARLGGQRALGCGGAFIAQLPNLMQHRFEPQGTVAWGGV</sequence>
<dbReference type="Proteomes" id="UP001234297">
    <property type="component" value="Chromosome 7"/>
</dbReference>
<organism evidence="1 2">
    <name type="scientific">Persea americana</name>
    <name type="common">Avocado</name>
    <dbReference type="NCBI Taxonomy" id="3435"/>
    <lineage>
        <taxon>Eukaryota</taxon>
        <taxon>Viridiplantae</taxon>
        <taxon>Streptophyta</taxon>
        <taxon>Embryophyta</taxon>
        <taxon>Tracheophyta</taxon>
        <taxon>Spermatophyta</taxon>
        <taxon>Magnoliopsida</taxon>
        <taxon>Magnoliidae</taxon>
        <taxon>Laurales</taxon>
        <taxon>Lauraceae</taxon>
        <taxon>Persea</taxon>
    </lineage>
</organism>